<dbReference type="AlphaFoldDB" id="A0A814M0G0"/>
<protein>
    <submittedName>
        <fullName evidence="1">Uncharacterized protein</fullName>
    </submittedName>
</protein>
<comment type="caution">
    <text evidence="1">The sequence shown here is derived from an EMBL/GenBank/DDBJ whole genome shotgun (WGS) entry which is preliminary data.</text>
</comment>
<evidence type="ECO:0000313" key="2">
    <source>
        <dbReference type="Proteomes" id="UP000663879"/>
    </source>
</evidence>
<reference evidence="1" key="1">
    <citation type="submission" date="2021-02" db="EMBL/GenBank/DDBJ databases">
        <authorList>
            <person name="Nowell W R."/>
        </authorList>
    </citation>
    <scope>NUCLEOTIDE SEQUENCE</scope>
    <source>
        <strain evidence="1">Ploen Becks lab</strain>
    </source>
</reference>
<dbReference type="OrthoDB" id="10617514at2759"/>
<dbReference type="EMBL" id="CAJNOC010006195">
    <property type="protein sequence ID" value="CAF1072252.1"/>
    <property type="molecule type" value="Genomic_DNA"/>
</dbReference>
<proteinExistence type="predicted"/>
<keyword evidence="2" id="KW-1185">Reference proteome</keyword>
<accession>A0A814M0G0</accession>
<name>A0A814M0G0_9BILA</name>
<gene>
    <name evidence="1" type="ORF">OXX778_LOCUS19786</name>
</gene>
<dbReference type="Proteomes" id="UP000663879">
    <property type="component" value="Unassembled WGS sequence"/>
</dbReference>
<sequence length="78" mass="9157">MFIIPSHYSLRYSNGFQKKAPSNWALLGSKTPGSSSNDCDILITHNNDDKLQRLRRELYMVFRRTPNGKAREYMMEIF</sequence>
<organism evidence="1 2">
    <name type="scientific">Brachionus calyciflorus</name>
    <dbReference type="NCBI Taxonomy" id="104777"/>
    <lineage>
        <taxon>Eukaryota</taxon>
        <taxon>Metazoa</taxon>
        <taxon>Spiralia</taxon>
        <taxon>Gnathifera</taxon>
        <taxon>Rotifera</taxon>
        <taxon>Eurotatoria</taxon>
        <taxon>Monogononta</taxon>
        <taxon>Pseudotrocha</taxon>
        <taxon>Ploima</taxon>
        <taxon>Brachionidae</taxon>
        <taxon>Brachionus</taxon>
    </lineage>
</organism>
<evidence type="ECO:0000313" key="1">
    <source>
        <dbReference type="EMBL" id="CAF1072252.1"/>
    </source>
</evidence>